<dbReference type="Proteomes" id="UP001321526">
    <property type="component" value="Chromosome"/>
</dbReference>
<keyword evidence="12" id="KW-1185">Reference proteome</keyword>
<evidence type="ECO:0000256" key="4">
    <source>
        <dbReference type="ARBA" id="ARBA00022519"/>
    </source>
</evidence>
<evidence type="ECO:0000313" key="12">
    <source>
        <dbReference type="Proteomes" id="UP001321526"/>
    </source>
</evidence>
<feature type="transmembrane region" description="Helical" evidence="9">
    <location>
        <begin position="83"/>
        <end position="104"/>
    </location>
</feature>
<keyword evidence="5 9" id="KW-0812">Transmembrane</keyword>
<keyword evidence="2 9" id="KW-0813">Transport</keyword>
<evidence type="ECO:0000256" key="5">
    <source>
        <dbReference type="ARBA" id="ARBA00022692"/>
    </source>
</evidence>
<comment type="subcellular location">
    <subcellularLocation>
        <location evidence="1 9">Cell inner membrane</location>
        <topology evidence="1 9">Multi-pass membrane protein</topology>
    </subcellularLocation>
</comment>
<feature type="transmembrane region" description="Helical" evidence="9">
    <location>
        <begin position="44"/>
        <end position="62"/>
    </location>
</feature>
<sequence>MRSAWHHFEEVICGCVFLGMTLLGFINVVVRNLTNYSLASTQELIINGMVLLTVFGAAIAAKRGQHLAVTVLYDIAPARFKRVLVVVSTLLVLVTLVLCTLFTVTLLGHQYASGVVSSALQVPQWYYTLIVPLGFVMLMIRQLELAIAELRRPGGVAC</sequence>
<keyword evidence="3" id="KW-1003">Cell membrane</keyword>
<accession>A0ABY8FDV8</accession>
<gene>
    <name evidence="11" type="ORF">EVC62_04065</name>
</gene>
<feature type="domain" description="Tripartite ATP-independent periplasmic transporters DctQ component" evidence="10">
    <location>
        <begin position="20"/>
        <end position="151"/>
    </location>
</feature>
<feature type="transmembrane region" description="Helical" evidence="9">
    <location>
        <begin position="124"/>
        <end position="143"/>
    </location>
</feature>
<dbReference type="EMBL" id="CP035631">
    <property type="protein sequence ID" value="WFF40737.1"/>
    <property type="molecule type" value="Genomic_DNA"/>
</dbReference>
<reference evidence="11 12" key="1">
    <citation type="submission" date="2019-01" db="EMBL/GenBank/DDBJ databases">
        <title>Genome sequence of Salinicola endophyticus REST5.</title>
        <authorList>
            <person name="Nascimento F.X."/>
        </authorList>
    </citation>
    <scope>NUCLEOTIDE SEQUENCE [LARGE SCALE GENOMIC DNA]</scope>
    <source>
        <strain evidence="11 12">REST5</strain>
    </source>
</reference>
<keyword evidence="4 9" id="KW-0997">Cell inner membrane</keyword>
<protein>
    <recommendedName>
        <fullName evidence="9">TRAP transporter small permease protein</fullName>
    </recommendedName>
</protein>
<evidence type="ECO:0000256" key="1">
    <source>
        <dbReference type="ARBA" id="ARBA00004429"/>
    </source>
</evidence>
<evidence type="ECO:0000256" key="8">
    <source>
        <dbReference type="ARBA" id="ARBA00038436"/>
    </source>
</evidence>
<dbReference type="InterPro" id="IPR007387">
    <property type="entry name" value="TRAP_DctQ"/>
</dbReference>
<dbReference type="PANTHER" id="PTHR35011:SF2">
    <property type="entry name" value="2,3-DIKETO-L-GULONATE TRAP TRANSPORTER SMALL PERMEASE PROTEIN YIAM"/>
    <property type="match status" value="1"/>
</dbReference>
<proteinExistence type="inferred from homology"/>
<evidence type="ECO:0000256" key="9">
    <source>
        <dbReference type="RuleBase" id="RU369079"/>
    </source>
</evidence>
<evidence type="ECO:0000256" key="3">
    <source>
        <dbReference type="ARBA" id="ARBA00022475"/>
    </source>
</evidence>
<evidence type="ECO:0000259" key="10">
    <source>
        <dbReference type="Pfam" id="PF04290"/>
    </source>
</evidence>
<evidence type="ECO:0000256" key="6">
    <source>
        <dbReference type="ARBA" id="ARBA00022989"/>
    </source>
</evidence>
<evidence type="ECO:0000256" key="7">
    <source>
        <dbReference type="ARBA" id="ARBA00023136"/>
    </source>
</evidence>
<dbReference type="InterPro" id="IPR055348">
    <property type="entry name" value="DctQ"/>
</dbReference>
<comment type="similarity">
    <text evidence="8 9">Belongs to the TRAP transporter small permease family.</text>
</comment>
<keyword evidence="6 9" id="KW-1133">Transmembrane helix</keyword>
<keyword evidence="7 9" id="KW-0472">Membrane</keyword>
<name>A0ABY8FDV8_9GAMM</name>
<dbReference type="PANTHER" id="PTHR35011">
    <property type="entry name" value="2,3-DIKETO-L-GULONATE TRAP TRANSPORTER SMALL PERMEASE PROTEIN YIAM"/>
    <property type="match status" value="1"/>
</dbReference>
<dbReference type="RefSeq" id="WP_110677022.1">
    <property type="nucleotide sequence ID" value="NZ_CP035631.1"/>
</dbReference>
<evidence type="ECO:0000256" key="2">
    <source>
        <dbReference type="ARBA" id="ARBA00022448"/>
    </source>
</evidence>
<feature type="transmembrane region" description="Helical" evidence="9">
    <location>
        <begin position="12"/>
        <end position="32"/>
    </location>
</feature>
<organism evidence="11 12">
    <name type="scientific">Salinicola endophyticus</name>
    <dbReference type="NCBI Taxonomy" id="1949083"/>
    <lineage>
        <taxon>Bacteria</taxon>
        <taxon>Pseudomonadati</taxon>
        <taxon>Pseudomonadota</taxon>
        <taxon>Gammaproteobacteria</taxon>
        <taxon>Oceanospirillales</taxon>
        <taxon>Halomonadaceae</taxon>
        <taxon>Salinicola</taxon>
    </lineage>
</organism>
<comment type="function">
    <text evidence="9">Part of the tripartite ATP-independent periplasmic (TRAP) transport system.</text>
</comment>
<comment type="subunit">
    <text evidence="9">The complex comprises the extracytoplasmic solute receptor protein and the two transmembrane proteins.</text>
</comment>
<evidence type="ECO:0000313" key="11">
    <source>
        <dbReference type="EMBL" id="WFF40737.1"/>
    </source>
</evidence>
<dbReference type="Pfam" id="PF04290">
    <property type="entry name" value="DctQ"/>
    <property type="match status" value="1"/>
</dbReference>